<gene>
    <name evidence="2" type="ORF">PS467_29835</name>
</gene>
<keyword evidence="1" id="KW-0732">Signal</keyword>
<reference evidence="2 3" key="1">
    <citation type="submission" date="2023-02" db="EMBL/GenBank/DDBJ databases">
        <title>Streptomyces sp. SCA4-21 with antifungal activity against Fusarium oxysporum f. sp. cubense, Streptomyces sp. SCA2-17 with antifungal activity against Fusarium oxysporum f. sp. cubense.</title>
        <authorList>
            <person name="Qi D."/>
        </authorList>
    </citation>
    <scope>NUCLEOTIDE SEQUENCE [LARGE SCALE GENOMIC DNA]</scope>
    <source>
        <strain evidence="2 3">SCA4-21</strain>
    </source>
</reference>
<protein>
    <recommendedName>
        <fullName evidence="4">Lipoprotein</fullName>
    </recommendedName>
</protein>
<evidence type="ECO:0000256" key="1">
    <source>
        <dbReference type="SAM" id="SignalP"/>
    </source>
</evidence>
<evidence type="ECO:0008006" key="4">
    <source>
        <dbReference type="Google" id="ProtNLM"/>
    </source>
</evidence>
<dbReference type="EMBL" id="CP117522">
    <property type="protein sequence ID" value="WNE99234.1"/>
    <property type="molecule type" value="Genomic_DNA"/>
</dbReference>
<accession>A0ABY9VB87</accession>
<evidence type="ECO:0000313" key="3">
    <source>
        <dbReference type="Proteomes" id="UP001305606"/>
    </source>
</evidence>
<proteinExistence type="predicted"/>
<keyword evidence="3" id="KW-1185">Reference proteome</keyword>
<organism evidence="2 3">
    <name type="scientific">Streptomyces luomodiensis</name>
    <dbReference type="NCBI Taxonomy" id="3026192"/>
    <lineage>
        <taxon>Bacteria</taxon>
        <taxon>Bacillati</taxon>
        <taxon>Actinomycetota</taxon>
        <taxon>Actinomycetes</taxon>
        <taxon>Kitasatosporales</taxon>
        <taxon>Streptomycetaceae</taxon>
        <taxon>Streptomyces</taxon>
    </lineage>
</organism>
<name>A0ABY9VB87_9ACTN</name>
<dbReference type="RefSeq" id="WP_311037810.1">
    <property type="nucleotide sequence ID" value="NZ_CP117522.1"/>
</dbReference>
<feature type="chain" id="PRO_5045151765" description="Lipoprotein" evidence="1">
    <location>
        <begin position="26"/>
        <end position="187"/>
    </location>
</feature>
<feature type="signal peptide" evidence="1">
    <location>
        <begin position="1"/>
        <end position="25"/>
    </location>
</feature>
<evidence type="ECO:0000313" key="2">
    <source>
        <dbReference type="EMBL" id="WNE99234.1"/>
    </source>
</evidence>
<sequence length="187" mass="20211">MKLKISRRGLISALLATCVIGLTNAGCSGVSKSDTGKIGYKPAALDVDEARKKARDVSGQLVKIIGVHGKLTEPGPSISTCEDAPASAELYATRHPWSVYDITEEELLQGMNNLRNRLPDHDWHIVKDGKSHSKAQSSEILAENKTEKFAAHFTALRKTASGDTMISVTVVSACYRAPAGTDLDREY</sequence>
<dbReference type="Proteomes" id="UP001305606">
    <property type="component" value="Chromosome"/>
</dbReference>